<sequence length="81" mass="8621">MHFVTPSATPKPAATASSVPTILFIVNGCEEGVVETDWKKMVGGGTAMFIKFSEMAAFDAGVEVLRSPKAFEGCLVERIRG</sequence>
<evidence type="ECO:0000313" key="1">
    <source>
        <dbReference type="EMBL" id="RPA96383.1"/>
    </source>
</evidence>
<organism evidence="1 2">
    <name type="scientific">Choiromyces venosus 120613-1</name>
    <dbReference type="NCBI Taxonomy" id="1336337"/>
    <lineage>
        <taxon>Eukaryota</taxon>
        <taxon>Fungi</taxon>
        <taxon>Dikarya</taxon>
        <taxon>Ascomycota</taxon>
        <taxon>Pezizomycotina</taxon>
        <taxon>Pezizomycetes</taxon>
        <taxon>Pezizales</taxon>
        <taxon>Tuberaceae</taxon>
        <taxon>Choiromyces</taxon>
    </lineage>
</organism>
<protein>
    <submittedName>
        <fullName evidence="1">Uncharacterized protein</fullName>
    </submittedName>
</protein>
<proteinExistence type="predicted"/>
<name>A0A3N4JDN7_9PEZI</name>
<evidence type="ECO:0000313" key="2">
    <source>
        <dbReference type="Proteomes" id="UP000276215"/>
    </source>
</evidence>
<dbReference type="AlphaFoldDB" id="A0A3N4JDN7"/>
<dbReference type="EMBL" id="ML120415">
    <property type="protein sequence ID" value="RPA96383.1"/>
    <property type="molecule type" value="Genomic_DNA"/>
</dbReference>
<gene>
    <name evidence="1" type="ORF">L873DRAFT_1811558</name>
</gene>
<keyword evidence="2" id="KW-1185">Reference proteome</keyword>
<reference evidence="1 2" key="1">
    <citation type="journal article" date="2018" name="Nat. Ecol. Evol.">
        <title>Pezizomycetes genomes reveal the molecular basis of ectomycorrhizal truffle lifestyle.</title>
        <authorList>
            <person name="Murat C."/>
            <person name="Payen T."/>
            <person name="Noel B."/>
            <person name="Kuo A."/>
            <person name="Morin E."/>
            <person name="Chen J."/>
            <person name="Kohler A."/>
            <person name="Krizsan K."/>
            <person name="Balestrini R."/>
            <person name="Da Silva C."/>
            <person name="Montanini B."/>
            <person name="Hainaut M."/>
            <person name="Levati E."/>
            <person name="Barry K.W."/>
            <person name="Belfiori B."/>
            <person name="Cichocki N."/>
            <person name="Clum A."/>
            <person name="Dockter R.B."/>
            <person name="Fauchery L."/>
            <person name="Guy J."/>
            <person name="Iotti M."/>
            <person name="Le Tacon F."/>
            <person name="Lindquist E.A."/>
            <person name="Lipzen A."/>
            <person name="Malagnac F."/>
            <person name="Mello A."/>
            <person name="Molinier V."/>
            <person name="Miyauchi S."/>
            <person name="Poulain J."/>
            <person name="Riccioni C."/>
            <person name="Rubini A."/>
            <person name="Sitrit Y."/>
            <person name="Splivallo R."/>
            <person name="Traeger S."/>
            <person name="Wang M."/>
            <person name="Zifcakova L."/>
            <person name="Wipf D."/>
            <person name="Zambonelli A."/>
            <person name="Paolocci F."/>
            <person name="Nowrousian M."/>
            <person name="Ottonello S."/>
            <person name="Baldrian P."/>
            <person name="Spatafora J.W."/>
            <person name="Henrissat B."/>
            <person name="Nagy L.G."/>
            <person name="Aury J.M."/>
            <person name="Wincker P."/>
            <person name="Grigoriev I.V."/>
            <person name="Bonfante P."/>
            <person name="Martin F.M."/>
        </authorList>
    </citation>
    <scope>NUCLEOTIDE SEQUENCE [LARGE SCALE GENOMIC DNA]</scope>
    <source>
        <strain evidence="1 2">120613-1</strain>
    </source>
</reference>
<dbReference type="OrthoDB" id="5416568at2759"/>
<accession>A0A3N4JDN7</accession>
<dbReference type="Proteomes" id="UP000276215">
    <property type="component" value="Unassembled WGS sequence"/>
</dbReference>